<feature type="non-terminal residue" evidence="1">
    <location>
        <position position="207"/>
    </location>
</feature>
<proteinExistence type="predicted"/>
<reference evidence="1" key="1">
    <citation type="journal article" date="2014" name="Front. Microbiol.">
        <title>High frequency of phylogenetically diverse reductive dehalogenase-homologous genes in deep subseafloor sedimentary metagenomes.</title>
        <authorList>
            <person name="Kawai M."/>
            <person name="Futagami T."/>
            <person name="Toyoda A."/>
            <person name="Takaki Y."/>
            <person name="Nishi S."/>
            <person name="Hori S."/>
            <person name="Arai W."/>
            <person name="Tsubouchi T."/>
            <person name="Morono Y."/>
            <person name="Uchiyama I."/>
            <person name="Ito T."/>
            <person name="Fujiyama A."/>
            <person name="Inagaki F."/>
            <person name="Takami H."/>
        </authorList>
    </citation>
    <scope>NUCLEOTIDE SEQUENCE</scope>
    <source>
        <strain evidence="1">Expedition CK06-06</strain>
    </source>
</reference>
<evidence type="ECO:0008006" key="2">
    <source>
        <dbReference type="Google" id="ProtNLM"/>
    </source>
</evidence>
<dbReference type="NCBIfam" id="NF033546">
    <property type="entry name" value="transpos_IS21"/>
    <property type="match status" value="1"/>
</dbReference>
<dbReference type="AlphaFoldDB" id="X1HNB6"/>
<accession>X1HNB6</accession>
<gene>
    <name evidence="1" type="ORF">S03H2_53131</name>
</gene>
<dbReference type="PANTHER" id="PTHR35004">
    <property type="entry name" value="TRANSPOSASE RV3428C-RELATED"/>
    <property type="match status" value="1"/>
</dbReference>
<sequence>MIGVEEKERIRRAYFLEHKSIRWIARNYHFSRTTVRKALGDALPPVYKRNKERVSKVLGPFKPIIYEWLEEDKTKPKKQHHTGKRIFDRLKEECGFKGAQITVYKYLEKIRPSLKDVYVPIAYEPGIEGQVDFGEAWVHVAGKLTKVHLLCMQLCYSTARFARVYPTERQEAFFDGMQEGFYYFEGVPRKVTFDNPKTLVRKLYRGH</sequence>
<organism evidence="1">
    <name type="scientific">marine sediment metagenome</name>
    <dbReference type="NCBI Taxonomy" id="412755"/>
    <lineage>
        <taxon>unclassified sequences</taxon>
        <taxon>metagenomes</taxon>
        <taxon>ecological metagenomes</taxon>
    </lineage>
</organism>
<protein>
    <recommendedName>
        <fullName evidence="2">Integrase catalytic domain-containing protein</fullName>
    </recommendedName>
</protein>
<dbReference type="EMBL" id="BARU01033807">
    <property type="protein sequence ID" value="GAH71631.1"/>
    <property type="molecule type" value="Genomic_DNA"/>
</dbReference>
<dbReference type="PANTHER" id="PTHR35004:SF7">
    <property type="entry name" value="INTEGRASE PROTEIN"/>
    <property type="match status" value="1"/>
</dbReference>
<evidence type="ECO:0000313" key="1">
    <source>
        <dbReference type="EMBL" id="GAH71631.1"/>
    </source>
</evidence>
<comment type="caution">
    <text evidence="1">The sequence shown here is derived from an EMBL/GenBank/DDBJ whole genome shotgun (WGS) entry which is preliminary data.</text>
</comment>
<name>X1HNB6_9ZZZZ</name>